<proteinExistence type="predicted"/>
<protein>
    <submittedName>
        <fullName evidence="2">Uncharacterized protein</fullName>
    </submittedName>
</protein>
<dbReference type="KEGG" id="eaj:Q3M24_05780"/>
<evidence type="ECO:0000313" key="2">
    <source>
        <dbReference type="EMBL" id="XCN74257.1"/>
    </source>
</evidence>
<keyword evidence="1" id="KW-0732">Signal</keyword>
<gene>
    <name evidence="2" type="ORF">Q3M24_05780</name>
</gene>
<dbReference type="EMBL" id="CP159373">
    <property type="protein sequence ID" value="XCN74257.1"/>
    <property type="molecule type" value="Genomic_DNA"/>
</dbReference>
<reference evidence="2" key="1">
    <citation type="journal article" date="2024" name="Syst. Appl. Microbiol.">
        <title>First single-strain enrichments of Electrothrix cable bacteria, description of E. aestuarii sp. nov. and E. rattekaaiensis sp. nov., and proposal of a cable bacteria taxonomy following the rules of the SeqCode.</title>
        <authorList>
            <person name="Plum-Jensen L.E."/>
            <person name="Schramm A."/>
            <person name="Marshall I.P.G."/>
        </authorList>
    </citation>
    <scope>NUCLEOTIDE SEQUENCE</scope>
    <source>
        <strain evidence="2">Rat1</strain>
    </source>
</reference>
<sequence>MKRLLYMALAIFLVVTATAAQAEAQGRRLIGGELAGRLRAEPFETDLRVSSIYCNIGSCGGCCVCRDRYNNGEDPLKGVDAFYMEQISVSISNYPSSNGGHVNIPSVLTLTYYDLTKNQEVTVVKKMPKMSKLYNGHWNLYEDVVKSPVLVKKSKGIRAEIAPINGNTVDRDSSNNVRTINKCSCIPLE</sequence>
<evidence type="ECO:0000256" key="1">
    <source>
        <dbReference type="SAM" id="SignalP"/>
    </source>
</evidence>
<reference evidence="2" key="2">
    <citation type="submission" date="2024-06" db="EMBL/GenBank/DDBJ databases">
        <authorList>
            <person name="Plum-Jensen L.E."/>
            <person name="Schramm A."/>
            <person name="Marshall I.P.G."/>
        </authorList>
    </citation>
    <scope>NUCLEOTIDE SEQUENCE</scope>
    <source>
        <strain evidence="2">Rat1</strain>
    </source>
</reference>
<accession>A0AAU8LXG9</accession>
<feature type="signal peptide" evidence="1">
    <location>
        <begin position="1"/>
        <end position="19"/>
    </location>
</feature>
<dbReference type="AlphaFoldDB" id="A0AAU8LXG9"/>
<name>A0AAU8LXG9_9BACT</name>
<feature type="chain" id="PRO_5043672553" evidence="1">
    <location>
        <begin position="20"/>
        <end position="189"/>
    </location>
</feature>
<organism evidence="2">
    <name type="scientific">Candidatus Electrothrix aestuarii</name>
    <dbReference type="NCBI Taxonomy" id="3062594"/>
    <lineage>
        <taxon>Bacteria</taxon>
        <taxon>Pseudomonadati</taxon>
        <taxon>Thermodesulfobacteriota</taxon>
        <taxon>Desulfobulbia</taxon>
        <taxon>Desulfobulbales</taxon>
        <taxon>Desulfobulbaceae</taxon>
        <taxon>Candidatus Electrothrix</taxon>
    </lineage>
</organism>